<evidence type="ECO:0000256" key="5">
    <source>
        <dbReference type="ARBA" id="ARBA00022801"/>
    </source>
</evidence>
<dbReference type="Gene3D" id="3.60.40.10">
    <property type="entry name" value="PPM-type phosphatase domain"/>
    <property type="match status" value="1"/>
</dbReference>
<keyword evidence="4" id="KW-0479">Metal-binding</keyword>
<accession>A0ABY9CGF5</accession>
<dbReference type="CDD" id="cd00143">
    <property type="entry name" value="PP2Cc"/>
    <property type="match status" value="1"/>
</dbReference>
<evidence type="ECO:0000259" key="11">
    <source>
        <dbReference type="PROSITE" id="PS51746"/>
    </source>
</evidence>
<evidence type="ECO:0000313" key="13">
    <source>
        <dbReference type="Proteomes" id="UP001227230"/>
    </source>
</evidence>
<keyword evidence="6" id="KW-0460">Magnesium</keyword>
<comment type="similarity">
    <text evidence="9">Belongs to the PP2C family.</text>
</comment>
<name>A0ABY9CGF5_VITVI</name>
<keyword evidence="7 9" id="KW-0904">Protein phosphatase</keyword>
<gene>
    <name evidence="12" type="ORF">VitviT2T_013348</name>
</gene>
<keyword evidence="8" id="KW-0464">Manganese</keyword>
<reference evidence="12 13" key="1">
    <citation type="journal article" date="2023" name="Hortic Res">
        <title>The complete reference genome for grapevine (Vitis vinifera L.) genetics and breeding.</title>
        <authorList>
            <person name="Shi X."/>
            <person name="Cao S."/>
            <person name="Wang X."/>
            <person name="Huang S."/>
            <person name="Wang Y."/>
            <person name="Liu Z."/>
            <person name="Liu W."/>
            <person name="Leng X."/>
            <person name="Peng Y."/>
            <person name="Wang N."/>
            <person name="Wang Y."/>
            <person name="Ma Z."/>
            <person name="Xu X."/>
            <person name="Zhang F."/>
            <person name="Xue H."/>
            <person name="Zhong H."/>
            <person name="Wang Y."/>
            <person name="Zhang K."/>
            <person name="Velt A."/>
            <person name="Avia K."/>
            <person name="Holtgrawe D."/>
            <person name="Grimplet J."/>
            <person name="Matus J.T."/>
            <person name="Ware D."/>
            <person name="Wu X."/>
            <person name="Wang H."/>
            <person name="Liu C."/>
            <person name="Fang Y."/>
            <person name="Rustenholz C."/>
            <person name="Cheng Z."/>
            <person name="Xiao H."/>
            <person name="Zhou Y."/>
        </authorList>
    </citation>
    <scope>NUCLEOTIDE SEQUENCE [LARGE SCALE GENOMIC DNA]</scope>
    <source>
        <strain evidence="13">cv. Pinot noir / PN40024</strain>
        <tissue evidence="12">Leaf</tissue>
    </source>
</reference>
<feature type="domain" description="PPM-type phosphatase" evidence="11">
    <location>
        <begin position="76"/>
        <end position="470"/>
    </location>
</feature>
<comment type="cofactor">
    <cofactor evidence="2">
        <name>Mg(2+)</name>
        <dbReference type="ChEBI" id="CHEBI:18420"/>
    </cofactor>
</comment>
<evidence type="ECO:0000256" key="6">
    <source>
        <dbReference type="ARBA" id="ARBA00022842"/>
    </source>
</evidence>
<dbReference type="EC" id="3.1.3.16" evidence="3"/>
<dbReference type="SUPFAM" id="SSF81606">
    <property type="entry name" value="PP2C-like"/>
    <property type="match status" value="1"/>
</dbReference>
<organism evidence="12 13">
    <name type="scientific">Vitis vinifera</name>
    <name type="common">Grape</name>
    <dbReference type="NCBI Taxonomy" id="29760"/>
    <lineage>
        <taxon>Eukaryota</taxon>
        <taxon>Viridiplantae</taxon>
        <taxon>Streptophyta</taxon>
        <taxon>Embryophyta</taxon>
        <taxon>Tracheophyta</taxon>
        <taxon>Spermatophyta</taxon>
        <taxon>Magnoliopsida</taxon>
        <taxon>eudicotyledons</taxon>
        <taxon>Gunneridae</taxon>
        <taxon>Pentapetalae</taxon>
        <taxon>rosids</taxon>
        <taxon>Vitales</taxon>
        <taxon>Vitaceae</taxon>
        <taxon>Viteae</taxon>
        <taxon>Vitis</taxon>
    </lineage>
</organism>
<keyword evidence="13" id="KW-1185">Reference proteome</keyword>
<feature type="region of interest" description="Disordered" evidence="10">
    <location>
        <begin position="25"/>
        <end position="47"/>
    </location>
</feature>
<dbReference type="Pfam" id="PF00481">
    <property type="entry name" value="PP2C"/>
    <property type="match status" value="1"/>
</dbReference>
<dbReference type="PANTHER" id="PTHR47992">
    <property type="entry name" value="PROTEIN PHOSPHATASE"/>
    <property type="match status" value="1"/>
</dbReference>
<evidence type="ECO:0000256" key="3">
    <source>
        <dbReference type="ARBA" id="ARBA00013081"/>
    </source>
</evidence>
<dbReference type="SMART" id="SM00332">
    <property type="entry name" value="PP2Cc"/>
    <property type="match status" value="1"/>
</dbReference>
<evidence type="ECO:0000256" key="10">
    <source>
        <dbReference type="SAM" id="MobiDB-lite"/>
    </source>
</evidence>
<dbReference type="PROSITE" id="PS01032">
    <property type="entry name" value="PPM_1"/>
    <property type="match status" value="1"/>
</dbReference>
<dbReference type="Proteomes" id="UP001227230">
    <property type="component" value="Chromosome 9"/>
</dbReference>
<dbReference type="InterPro" id="IPR000222">
    <property type="entry name" value="PP2C_BS"/>
</dbReference>
<feature type="compositionally biased region" description="Polar residues" evidence="10">
    <location>
        <begin position="32"/>
        <end position="44"/>
    </location>
</feature>
<evidence type="ECO:0000256" key="8">
    <source>
        <dbReference type="ARBA" id="ARBA00023211"/>
    </source>
</evidence>
<evidence type="ECO:0000256" key="7">
    <source>
        <dbReference type="ARBA" id="ARBA00022912"/>
    </source>
</evidence>
<evidence type="ECO:0000256" key="1">
    <source>
        <dbReference type="ARBA" id="ARBA00001936"/>
    </source>
</evidence>
<dbReference type="InterPro" id="IPR015655">
    <property type="entry name" value="PP2C"/>
</dbReference>
<sequence>MAHPFEAHHILNLCAPCDSIRPPNVSGKRPASSFSQNGNSNSRNGEAPIPVCPNSSLAAGGSGVPTCVGKDNKKVSWGRSSDVGKRSGMEDSLAIVPGFMSLSCKQVGGCTAPECTYAAEDSPVHFFGLYDGHGGPQVSCYCARMLHEMVAEEWERGGGDEWSKWWEVALRRAYGRADDALKDRALAPYSVGSTSLVVVVSPCQIIAANCGDSRAVLCRGTQAIPLTVDHKLDRQDELARIEEAGGQILYWQGPRVEGVLSMTRAIGDHYLKPWIISEPEVTFTTRSDEDECLILASDGLWDVLSNEQVVKVARNSLREERRKALLNDSSLPPAHSAADSLLCCTESGLVFLGGEGVRASRGERLILTEYLDLYKYQEHLSIEGSTCSDSNFYEGSVKHGLFLRYQRLVQLEEENCMAETITFVRTVLTTGQRTRFSFLKGLLRGSCLIQFTWIEFRQREQKLSTVQMLQ</sequence>
<evidence type="ECO:0000256" key="2">
    <source>
        <dbReference type="ARBA" id="ARBA00001946"/>
    </source>
</evidence>
<proteinExistence type="inferred from homology"/>
<dbReference type="InterPro" id="IPR001932">
    <property type="entry name" value="PPM-type_phosphatase-like_dom"/>
</dbReference>
<comment type="cofactor">
    <cofactor evidence="1">
        <name>Mn(2+)</name>
        <dbReference type="ChEBI" id="CHEBI:29035"/>
    </cofactor>
</comment>
<protein>
    <recommendedName>
        <fullName evidence="3">protein-serine/threonine phosphatase</fullName>
        <ecNumber evidence="3">3.1.3.16</ecNumber>
    </recommendedName>
</protein>
<keyword evidence="5 9" id="KW-0378">Hydrolase</keyword>
<dbReference type="PROSITE" id="PS51746">
    <property type="entry name" value="PPM_2"/>
    <property type="match status" value="1"/>
</dbReference>
<evidence type="ECO:0000313" key="12">
    <source>
        <dbReference type="EMBL" id="WJZ94498.1"/>
    </source>
</evidence>
<dbReference type="InterPro" id="IPR036457">
    <property type="entry name" value="PPM-type-like_dom_sf"/>
</dbReference>
<evidence type="ECO:0000256" key="4">
    <source>
        <dbReference type="ARBA" id="ARBA00022723"/>
    </source>
</evidence>
<evidence type="ECO:0000256" key="9">
    <source>
        <dbReference type="RuleBase" id="RU003465"/>
    </source>
</evidence>
<dbReference type="EMBL" id="CP126656">
    <property type="protein sequence ID" value="WJZ94498.1"/>
    <property type="molecule type" value="Genomic_DNA"/>
</dbReference>